<sequence>MKRTFILSLTLGLSSIAFAQNNKTITVKNPSAVSRTELISIPYATFEKHFELKKNVFTIVDSKDKAELAYQLEKLGQPTPQNVLIQVSIAPKSALTFGVTGNNPKTVTTKTFARYVPERKDDFAWENDIAAFRAYGKALEGSSEDAQGFDFWSKRTNDLIIDEWYKTGDYHADHGKGLDYYSVGQTLGVGDATPFIDQQVVYHKHYRQYEVLDNGPLRTTFKLIYEPENVKGQHIQVEKTVSLDAGSQLNKIRYAIKNTTSSNTPVVVGLAKRKEDKPQLLNDTKNGILAYWEPAEGDKITGTAVILPNKVKYVFKDSPKQFLLATTVKNNSPLTYFAGAAFNKAGKITSFDQWQSYIKEFRNNLNQPLTIKYSK</sequence>
<dbReference type="GO" id="GO:0030246">
    <property type="term" value="F:carbohydrate binding"/>
    <property type="evidence" value="ECO:0007669"/>
    <property type="project" value="InterPro"/>
</dbReference>
<keyword evidence="3" id="KW-1185">Reference proteome</keyword>
<feature type="chain" id="PRO_5019035904" evidence="1">
    <location>
        <begin position="20"/>
        <end position="375"/>
    </location>
</feature>
<dbReference type="Proteomes" id="UP000286246">
    <property type="component" value="Unassembled WGS sequence"/>
</dbReference>
<dbReference type="InterPro" id="IPR032342">
    <property type="entry name" value="DUF4861"/>
</dbReference>
<dbReference type="Pfam" id="PF16153">
    <property type="entry name" value="DUF4861"/>
    <property type="match status" value="1"/>
</dbReference>
<evidence type="ECO:0000256" key="1">
    <source>
        <dbReference type="SAM" id="SignalP"/>
    </source>
</evidence>
<evidence type="ECO:0000313" key="2">
    <source>
        <dbReference type="EMBL" id="RKE45529.1"/>
    </source>
</evidence>
<dbReference type="GO" id="GO:0005975">
    <property type="term" value="P:carbohydrate metabolic process"/>
    <property type="evidence" value="ECO:0007669"/>
    <property type="project" value="InterPro"/>
</dbReference>
<gene>
    <name evidence="2" type="ORF">DFQ12_4606</name>
</gene>
<dbReference type="SUPFAM" id="SSF74650">
    <property type="entry name" value="Galactose mutarotase-like"/>
    <property type="match status" value="1"/>
</dbReference>
<name>A0A420AM47_SPHD1</name>
<evidence type="ECO:0000313" key="3">
    <source>
        <dbReference type="Proteomes" id="UP000286246"/>
    </source>
</evidence>
<dbReference type="GO" id="GO:0003824">
    <property type="term" value="F:catalytic activity"/>
    <property type="evidence" value="ECO:0007669"/>
    <property type="project" value="InterPro"/>
</dbReference>
<dbReference type="EMBL" id="RAPY01000005">
    <property type="protein sequence ID" value="RKE45529.1"/>
    <property type="molecule type" value="Genomic_DNA"/>
</dbReference>
<feature type="signal peptide" evidence="1">
    <location>
        <begin position="1"/>
        <end position="19"/>
    </location>
</feature>
<dbReference type="RefSeq" id="WP_120261272.1">
    <property type="nucleotide sequence ID" value="NZ_RAPY01000005.1"/>
</dbReference>
<keyword evidence="1" id="KW-0732">Signal</keyword>
<dbReference type="OrthoDB" id="9800230at2"/>
<organism evidence="2 3">
    <name type="scientific">Sphingobacterium detergens</name>
    <dbReference type="NCBI Taxonomy" id="1145106"/>
    <lineage>
        <taxon>Bacteria</taxon>
        <taxon>Pseudomonadati</taxon>
        <taxon>Bacteroidota</taxon>
        <taxon>Sphingobacteriia</taxon>
        <taxon>Sphingobacteriales</taxon>
        <taxon>Sphingobacteriaceae</taxon>
        <taxon>Sphingobacterium</taxon>
    </lineage>
</organism>
<proteinExistence type="predicted"/>
<comment type="caution">
    <text evidence="2">The sequence shown here is derived from an EMBL/GenBank/DDBJ whole genome shotgun (WGS) entry which is preliminary data.</text>
</comment>
<reference evidence="2 3" key="1">
    <citation type="submission" date="2018-09" db="EMBL/GenBank/DDBJ databases">
        <title>Genomic Encyclopedia of Type Strains, Phase III (KMG-III): the genomes of soil and plant-associated and newly described type strains.</title>
        <authorList>
            <person name="Whitman W."/>
        </authorList>
    </citation>
    <scope>NUCLEOTIDE SEQUENCE [LARGE SCALE GENOMIC DNA]</scope>
    <source>
        <strain evidence="2 3">CECT 7938</strain>
    </source>
</reference>
<dbReference type="AlphaFoldDB" id="A0A420AM47"/>
<accession>A0A420AM47</accession>
<protein>
    <submittedName>
        <fullName evidence="2">Uncharacterized protein DUF4861</fullName>
    </submittedName>
</protein>
<dbReference type="InterPro" id="IPR011013">
    <property type="entry name" value="Gal_mutarotase_sf_dom"/>
</dbReference>